<dbReference type="InterPro" id="IPR051334">
    <property type="entry name" value="SRPK"/>
</dbReference>
<feature type="binding site" evidence="9">
    <location>
        <position position="51"/>
    </location>
    <ligand>
        <name>ATP</name>
        <dbReference type="ChEBI" id="CHEBI:30616"/>
    </ligand>
</feature>
<evidence type="ECO:0000256" key="3">
    <source>
        <dbReference type="ARBA" id="ARBA00022679"/>
    </source>
</evidence>
<sequence length="275" mass="31529">MPAYDRGLYYLVKLGDVFCSRYQVLSKLGFGVNSTVWFCRDLQQSRYIALKIYIHSSKPNHEVQVLEHLAACRTDHPGKQLVRNTIDSFEITGPKGSHQCVVQEPLLTSLLHFQATLNPMSLTEALLKGALQQIAILALDFLHTEAHVVHTDIQAKNIIIESSDPSIFDEWEKEEKAEPTPRKTENDMIIYQLRRFHRKKGWNKYLGMPILCDLGEARIGDVHTGVIQPDLYRAPEGVLGIEWTSKVDIWNVGVLVYRRVPHLRLTIHFDAIHHF</sequence>
<protein>
    <recommendedName>
        <fullName evidence="1">non-specific serine/threonine protein kinase</fullName>
        <ecNumber evidence="1">2.7.11.1</ecNumber>
    </recommendedName>
</protein>
<evidence type="ECO:0000256" key="5">
    <source>
        <dbReference type="ARBA" id="ARBA00022777"/>
    </source>
</evidence>
<comment type="catalytic activity">
    <reaction evidence="8">
        <text>L-seryl-[protein] + ATP = O-phospho-L-seryl-[protein] + ADP + H(+)</text>
        <dbReference type="Rhea" id="RHEA:17989"/>
        <dbReference type="Rhea" id="RHEA-COMP:9863"/>
        <dbReference type="Rhea" id="RHEA-COMP:11604"/>
        <dbReference type="ChEBI" id="CHEBI:15378"/>
        <dbReference type="ChEBI" id="CHEBI:29999"/>
        <dbReference type="ChEBI" id="CHEBI:30616"/>
        <dbReference type="ChEBI" id="CHEBI:83421"/>
        <dbReference type="ChEBI" id="CHEBI:456216"/>
        <dbReference type="EC" id="2.7.11.1"/>
    </reaction>
</comment>
<keyword evidence="6 9" id="KW-0067">ATP-binding</keyword>
<evidence type="ECO:0000313" key="12">
    <source>
        <dbReference type="Proteomes" id="UP000326799"/>
    </source>
</evidence>
<organism evidence="11 12">
    <name type="scientific">Aspergillus novoparasiticus</name>
    <dbReference type="NCBI Taxonomy" id="986946"/>
    <lineage>
        <taxon>Eukaryota</taxon>
        <taxon>Fungi</taxon>
        <taxon>Dikarya</taxon>
        <taxon>Ascomycota</taxon>
        <taxon>Pezizomycotina</taxon>
        <taxon>Eurotiomycetes</taxon>
        <taxon>Eurotiomycetidae</taxon>
        <taxon>Eurotiales</taxon>
        <taxon>Aspergillaceae</taxon>
        <taxon>Aspergillus</taxon>
        <taxon>Aspergillus subgen. Circumdati</taxon>
    </lineage>
</organism>
<dbReference type="PROSITE" id="PS00107">
    <property type="entry name" value="PROTEIN_KINASE_ATP"/>
    <property type="match status" value="1"/>
</dbReference>
<evidence type="ECO:0000256" key="7">
    <source>
        <dbReference type="ARBA" id="ARBA00047899"/>
    </source>
</evidence>
<keyword evidence="12" id="KW-1185">Reference proteome</keyword>
<keyword evidence="4 9" id="KW-0547">Nucleotide-binding</keyword>
<keyword evidence="2" id="KW-0723">Serine/threonine-protein kinase</keyword>
<dbReference type="PROSITE" id="PS50011">
    <property type="entry name" value="PROTEIN_KINASE_DOM"/>
    <property type="match status" value="1"/>
</dbReference>
<evidence type="ECO:0000256" key="8">
    <source>
        <dbReference type="ARBA" id="ARBA00048679"/>
    </source>
</evidence>
<reference evidence="11 12" key="1">
    <citation type="submission" date="2019-04" db="EMBL/GenBank/DDBJ databases">
        <title>Fungal friends and foes A comparative genomics study of 23 Aspergillus species from section Flavi.</title>
        <authorList>
            <consortium name="DOE Joint Genome Institute"/>
            <person name="Kjaerbolling I."/>
            <person name="Vesth T.C."/>
            <person name="Frisvad J.C."/>
            <person name="Nybo J.L."/>
            <person name="Theobald S."/>
            <person name="Kildgaard S."/>
            <person name="Petersen T.I."/>
            <person name="Kuo A."/>
            <person name="Sato A."/>
            <person name="Lyhne E.K."/>
            <person name="Kogle M.E."/>
            <person name="Wiebenga A."/>
            <person name="Kun R.S."/>
            <person name="Lubbers R.J."/>
            <person name="Makela M.R."/>
            <person name="Barry K."/>
            <person name="Chovatia M."/>
            <person name="Clum A."/>
            <person name="Daum C."/>
            <person name="Haridas S."/>
            <person name="He G."/>
            <person name="LaButti K."/>
            <person name="Lipzen A."/>
            <person name="Mondo S."/>
            <person name="Pangilinan J."/>
            <person name="Riley R."/>
            <person name="Salamov A."/>
            <person name="Simmons B.A."/>
            <person name="Magnuson J.K."/>
            <person name="Henrissat B."/>
            <person name="Mortensen U.H."/>
            <person name="Larsen T.O."/>
            <person name="De vries R.P."/>
            <person name="Grigoriev I.V."/>
            <person name="Machida M."/>
            <person name="Baker S.E."/>
            <person name="Andersen M.R."/>
        </authorList>
    </citation>
    <scope>NUCLEOTIDE SEQUENCE [LARGE SCALE GENOMIC DNA]</scope>
    <source>
        <strain evidence="11 12">CBS 126849</strain>
    </source>
</reference>
<dbReference type="Gene3D" id="3.30.200.20">
    <property type="entry name" value="Phosphorylase Kinase, domain 1"/>
    <property type="match status" value="1"/>
</dbReference>
<comment type="catalytic activity">
    <reaction evidence="7">
        <text>L-threonyl-[protein] + ATP = O-phospho-L-threonyl-[protein] + ADP + H(+)</text>
        <dbReference type="Rhea" id="RHEA:46608"/>
        <dbReference type="Rhea" id="RHEA-COMP:11060"/>
        <dbReference type="Rhea" id="RHEA-COMP:11605"/>
        <dbReference type="ChEBI" id="CHEBI:15378"/>
        <dbReference type="ChEBI" id="CHEBI:30013"/>
        <dbReference type="ChEBI" id="CHEBI:30616"/>
        <dbReference type="ChEBI" id="CHEBI:61977"/>
        <dbReference type="ChEBI" id="CHEBI:456216"/>
        <dbReference type="EC" id="2.7.11.1"/>
    </reaction>
</comment>
<dbReference type="Pfam" id="PF00069">
    <property type="entry name" value="Pkinase"/>
    <property type="match status" value="1"/>
</dbReference>
<dbReference type="Proteomes" id="UP000326799">
    <property type="component" value="Unassembled WGS sequence"/>
</dbReference>
<dbReference type="InterPro" id="IPR000719">
    <property type="entry name" value="Prot_kinase_dom"/>
</dbReference>
<proteinExistence type="predicted"/>
<dbReference type="GO" id="GO:0005737">
    <property type="term" value="C:cytoplasm"/>
    <property type="evidence" value="ECO:0007669"/>
    <property type="project" value="TreeGrafter"/>
</dbReference>
<dbReference type="EC" id="2.7.11.1" evidence="1"/>
<dbReference type="InterPro" id="IPR017441">
    <property type="entry name" value="Protein_kinase_ATP_BS"/>
</dbReference>
<dbReference type="PANTHER" id="PTHR47634">
    <property type="entry name" value="PROTEIN KINASE DOMAIN-CONTAINING PROTEIN-RELATED"/>
    <property type="match status" value="1"/>
</dbReference>
<dbReference type="GO" id="GO:0005524">
    <property type="term" value="F:ATP binding"/>
    <property type="evidence" value="ECO:0007669"/>
    <property type="project" value="UniProtKB-UniRule"/>
</dbReference>
<dbReference type="SUPFAM" id="SSF56112">
    <property type="entry name" value="Protein kinase-like (PK-like)"/>
    <property type="match status" value="1"/>
</dbReference>
<dbReference type="GO" id="GO:0050684">
    <property type="term" value="P:regulation of mRNA processing"/>
    <property type="evidence" value="ECO:0007669"/>
    <property type="project" value="TreeGrafter"/>
</dbReference>
<evidence type="ECO:0000259" key="10">
    <source>
        <dbReference type="PROSITE" id="PS50011"/>
    </source>
</evidence>
<evidence type="ECO:0000256" key="1">
    <source>
        <dbReference type="ARBA" id="ARBA00012513"/>
    </source>
</evidence>
<evidence type="ECO:0000313" key="11">
    <source>
        <dbReference type="EMBL" id="KAB8225660.1"/>
    </source>
</evidence>
<dbReference type="SMART" id="SM00220">
    <property type="entry name" value="S_TKc"/>
    <property type="match status" value="1"/>
</dbReference>
<feature type="domain" description="Protein kinase" evidence="10">
    <location>
        <begin position="22"/>
        <end position="275"/>
    </location>
</feature>
<evidence type="ECO:0000256" key="6">
    <source>
        <dbReference type="ARBA" id="ARBA00022840"/>
    </source>
</evidence>
<keyword evidence="5 11" id="KW-0418">Kinase</keyword>
<name>A0A5N6F9Z6_9EURO</name>
<evidence type="ECO:0000256" key="2">
    <source>
        <dbReference type="ARBA" id="ARBA00022527"/>
    </source>
</evidence>
<gene>
    <name evidence="11" type="ORF">BDV33DRAFT_97621</name>
</gene>
<dbReference type="Gene3D" id="1.10.510.10">
    <property type="entry name" value="Transferase(Phosphotransferase) domain 1"/>
    <property type="match status" value="1"/>
</dbReference>
<dbReference type="GO" id="GO:0005634">
    <property type="term" value="C:nucleus"/>
    <property type="evidence" value="ECO:0007669"/>
    <property type="project" value="TreeGrafter"/>
</dbReference>
<dbReference type="EMBL" id="ML733394">
    <property type="protein sequence ID" value="KAB8225660.1"/>
    <property type="molecule type" value="Genomic_DNA"/>
</dbReference>
<evidence type="ECO:0000256" key="4">
    <source>
        <dbReference type="ARBA" id="ARBA00022741"/>
    </source>
</evidence>
<evidence type="ECO:0000256" key="9">
    <source>
        <dbReference type="PROSITE-ProRule" id="PRU10141"/>
    </source>
</evidence>
<dbReference type="AlphaFoldDB" id="A0A5N6F9Z6"/>
<accession>A0A5N6F9Z6</accession>
<dbReference type="InterPro" id="IPR011009">
    <property type="entry name" value="Kinase-like_dom_sf"/>
</dbReference>
<keyword evidence="3" id="KW-0808">Transferase</keyword>
<dbReference type="GO" id="GO:0004674">
    <property type="term" value="F:protein serine/threonine kinase activity"/>
    <property type="evidence" value="ECO:0007669"/>
    <property type="project" value="UniProtKB-KW"/>
</dbReference>
<dbReference type="PANTHER" id="PTHR47634:SF9">
    <property type="entry name" value="PROTEIN KINASE DOMAIN-CONTAINING PROTEIN-RELATED"/>
    <property type="match status" value="1"/>
</dbReference>
<dbReference type="GO" id="GO:0000245">
    <property type="term" value="P:spliceosomal complex assembly"/>
    <property type="evidence" value="ECO:0007669"/>
    <property type="project" value="TreeGrafter"/>
</dbReference>